<keyword evidence="3" id="KW-1185">Reference proteome</keyword>
<name>A0A3B0MR35_9RHOB</name>
<protein>
    <submittedName>
        <fullName evidence="2">Uncharacterized protein</fullName>
    </submittedName>
</protein>
<evidence type="ECO:0000313" key="2">
    <source>
        <dbReference type="EMBL" id="SUZ31374.1"/>
    </source>
</evidence>
<dbReference type="EMBL" id="UIHC01000008">
    <property type="protein sequence ID" value="SUZ31374.1"/>
    <property type="molecule type" value="Genomic_DNA"/>
</dbReference>
<proteinExistence type="predicted"/>
<evidence type="ECO:0000313" key="3">
    <source>
        <dbReference type="Proteomes" id="UP000272908"/>
    </source>
</evidence>
<reference evidence="3" key="1">
    <citation type="submission" date="2018-08" db="EMBL/GenBank/DDBJ databases">
        <authorList>
            <person name="Rodrigo-Torres L."/>
            <person name="Arahal R. D."/>
            <person name="Lucena T."/>
        </authorList>
    </citation>
    <scope>NUCLEOTIDE SEQUENCE [LARGE SCALE GENOMIC DNA]</scope>
    <source>
        <strain evidence="3">CECT 7235</strain>
    </source>
</reference>
<evidence type="ECO:0000256" key="1">
    <source>
        <dbReference type="SAM" id="MobiDB-lite"/>
    </source>
</evidence>
<gene>
    <name evidence="2" type="ORF">ROE7235_01115</name>
</gene>
<sequence length="90" mass="9822">MFKFLFGNKAAAPEVKRETQRETIQRAQGEINEILATLSPKPRITIYPEEGSFIIDLPEQMPDEAKALPAPDKSADAPAGDSKPQAQAEA</sequence>
<dbReference type="OrthoDB" id="7874671at2"/>
<dbReference type="AlphaFoldDB" id="A0A3B0MR35"/>
<feature type="region of interest" description="Disordered" evidence="1">
    <location>
        <begin position="60"/>
        <end position="90"/>
    </location>
</feature>
<organism evidence="2 3">
    <name type="scientific">Roseinatronobacter ekhonensis</name>
    <dbReference type="NCBI Taxonomy" id="254356"/>
    <lineage>
        <taxon>Bacteria</taxon>
        <taxon>Pseudomonadati</taxon>
        <taxon>Pseudomonadota</taxon>
        <taxon>Alphaproteobacteria</taxon>
        <taxon>Rhodobacterales</taxon>
        <taxon>Paracoccaceae</taxon>
        <taxon>Roseinatronobacter</taxon>
    </lineage>
</organism>
<dbReference type="RefSeq" id="WP_121093671.1">
    <property type="nucleotide sequence ID" value="NZ_UIHC01000008.1"/>
</dbReference>
<dbReference type="Proteomes" id="UP000272908">
    <property type="component" value="Unassembled WGS sequence"/>
</dbReference>
<accession>A0A3B0MR35</accession>